<reference evidence="3" key="1">
    <citation type="submission" date="2017-09" db="EMBL/GenBank/DDBJ databases">
        <authorList>
            <person name="Varghese N."/>
            <person name="Submissions S."/>
        </authorList>
    </citation>
    <scope>NUCLEOTIDE SEQUENCE [LARGE SCALE GENOMIC DNA]</scope>
    <source>
        <strain evidence="3">CGMCC 1.12803</strain>
    </source>
</reference>
<evidence type="ECO:0000313" key="2">
    <source>
        <dbReference type="EMBL" id="SOD20363.1"/>
    </source>
</evidence>
<feature type="transmembrane region" description="Helical" evidence="1">
    <location>
        <begin position="65"/>
        <end position="83"/>
    </location>
</feature>
<dbReference type="RefSeq" id="WP_097133871.1">
    <property type="nucleotide sequence ID" value="NZ_OCMT01000005.1"/>
</dbReference>
<protein>
    <recommendedName>
        <fullName evidence="4">NfeD-like C-terminal, partner-binding</fullName>
    </recommendedName>
</protein>
<keyword evidence="1" id="KW-1133">Transmembrane helix</keyword>
<proteinExistence type="predicted"/>
<evidence type="ECO:0000256" key="1">
    <source>
        <dbReference type="SAM" id="Phobius"/>
    </source>
</evidence>
<feature type="transmembrane region" description="Helical" evidence="1">
    <location>
        <begin position="13"/>
        <end position="34"/>
    </location>
</feature>
<evidence type="ECO:0000313" key="3">
    <source>
        <dbReference type="Proteomes" id="UP000219281"/>
    </source>
</evidence>
<keyword evidence="1" id="KW-0472">Membrane</keyword>
<accession>A0A286AEP0</accession>
<feature type="transmembrane region" description="Helical" evidence="1">
    <location>
        <begin position="89"/>
        <end position="108"/>
    </location>
</feature>
<name>A0A286AEP0_9SPHI</name>
<dbReference type="EMBL" id="OCMT01000005">
    <property type="protein sequence ID" value="SOD20363.1"/>
    <property type="molecule type" value="Genomic_DNA"/>
</dbReference>
<dbReference type="Proteomes" id="UP000219281">
    <property type="component" value="Unassembled WGS sequence"/>
</dbReference>
<dbReference type="InterPro" id="IPR012340">
    <property type="entry name" value="NA-bd_OB-fold"/>
</dbReference>
<sequence>MDALNNLEPLLRVFWYLAIPISFIFIIQTVMTFIGADSGDGLDADFDGDLDGGNAPFQLFSFRNLINFLLGFSWTGISFYGLITNRAILIILSVIIGAAFILIFFVIIKQIQKLAEDNSFKITSLLHRSGSVYLRIPEKRSGTGKIQISVNGSFREVDAITNEEQIASGATIKIVKIESNNLVLVEKI</sequence>
<keyword evidence="3" id="KW-1185">Reference proteome</keyword>
<organism evidence="2 3">
    <name type="scientific">Pedobacter xixiisoli</name>
    <dbReference type="NCBI Taxonomy" id="1476464"/>
    <lineage>
        <taxon>Bacteria</taxon>
        <taxon>Pseudomonadati</taxon>
        <taxon>Bacteroidota</taxon>
        <taxon>Sphingobacteriia</taxon>
        <taxon>Sphingobacteriales</taxon>
        <taxon>Sphingobacteriaceae</taxon>
        <taxon>Pedobacter</taxon>
    </lineage>
</organism>
<gene>
    <name evidence="2" type="ORF">SAMN06297358_4079</name>
</gene>
<dbReference type="OrthoDB" id="189831at2"/>
<dbReference type="Gene3D" id="2.40.50.140">
    <property type="entry name" value="Nucleic acid-binding proteins"/>
    <property type="match status" value="1"/>
</dbReference>
<dbReference type="AlphaFoldDB" id="A0A286AEP0"/>
<evidence type="ECO:0008006" key="4">
    <source>
        <dbReference type="Google" id="ProtNLM"/>
    </source>
</evidence>
<keyword evidence="1" id="KW-0812">Transmembrane</keyword>